<evidence type="ECO:0000313" key="4">
    <source>
        <dbReference type="Proteomes" id="UP000217103"/>
    </source>
</evidence>
<dbReference type="Pfam" id="PF04235">
    <property type="entry name" value="DUF418"/>
    <property type="match status" value="1"/>
</dbReference>
<dbReference type="RefSeq" id="WP_207549953.1">
    <property type="nucleotide sequence ID" value="NZ_FNKK01000002.1"/>
</dbReference>
<feature type="transmembrane region" description="Helical" evidence="1">
    <location>
        <begin position="57"/>
        <end position="83"/>
    </location>
</feature>
<dbReference type="PANTHER" id="PTHR30590">
    <property type="entry name" value="INNER MEMBRANE PROTEIN"/>
    <property type="match status" value="1"/>
</dbReference>
<sequence length="400" mass="42381">MSAPARSQAAPIGTTAPTARALAPDLARGVMLLAIAFAHAPLFVIDVERGAPAANAAFEVFHLLFIGNHARPMFAFLFGYGLVQMLNQRTRRGEEWPSVRKMLRRRGWWLIAFGFAHVALLMHLDILAAYGVSALLLVGLLRAKDSTLLWAVGLTLAPSTLVSALGLLGPVQDGVSTFTAGSLAAGTRGAGEMFVGRIASWPVVLIVEVIVLTPAVIFGMWAARRRILEEPERNRGFLSRMALVTLVVSMLGGLPVALIQIDAWSAPVGAMVAAAVAQPFTGYAGGIGMACLVGLAAIRLGRRQGPLTTAVAALGQRSMTMYLAQSVAFIVAFYPWALDLQDDLGLAGAGVVAVVTWLLSVLAADLMRRAGYRGPAENLLRRLVYRRSNAPARRGAAPAG</sequence>
<dbReference type="STRING" id="35622.SAMN04489764_2644"/>
<keyword evidence="1" id="KW-0472">Membrane</keyword>
<dbReference type="InterPro" id="IPR052529">
    <property type="entry name" value="Bact_Transport_Assoc"/>
</dbReference>
<dbReference type="Proteomes" id="UP000217103">
    <property type="component" value="Unassembled WGS sequence"/>
</dbReference>
<evidence type="ECO:0000256" key="1">
    <source>
        <dbReference type="SAM" id="Phobius"/>
    </source>
</evidence>
<keyword evidence="1" id="KW-0812">Transmembrane</keyword>
<dbReference type="PANTHER" id="PTHR30590:SF2">
    <property type="entry name" value="INNER MEMBRANE PROTEIN"/>
    <property type="match status" value="1"/>
</dbReference>
<feature type="transmembrane region" description="Helical" evidence="1">
    <location>
        <begin position="280"/>
        <end position="298"/>
    </location>
</feature>
<keyword evidence="1" id="KW-1133">Transmembrane helix</keyword>
<feature type="transmembrane region" description="Helical" evidence="1">
    <location>
        <begin position="344"/>
        <end position="364"/>
    </location>
</feature>
<feature type="transmembrane region" description="Helical" evidence="1">
    <location>
        <begin position="241"/>
        <end position="260"/>
    </location>
</feature>
<proteinExistence type="predicted"/>
<accession>A0A1H1EWJ9</accession>
<dbReference type="AlphaFoldDB" id="A0A1H1EWJ9"/>
<name>A0A1H1EWJ9_9ACTN</name>
<evidence type="ECO:0000313" key="3">
    <source>
        <dbReference type="EMBL" id="SDQ92536.1"/>
    </source>
</evidence>
<feature type="transmembrane region" description="Helical" evidence="1">
    <location>
        <begin position="319"/>
        <end position="338"/>
    </location>
</feature>
<evidence type="ECO:0000259" key="2">
    <source>
        <dbReference type="Pfam" id="PF04235"/>
    </source>
</evidence>
<dbReference type="EMBL" id="FNKK01000002">
    <property type="protein sequence ID" value="SDQ92536.1"/>
    <property type="molecule type" value="Genomic_DNA"/>
</dbReference>
<feature type="transmembrane region" description="Helical" evidence="1">
    <location>
        <begin position="108"/>
        <end position="141"/>
    </location>
</feature>
<feature type="transmembrane region" description="Helical" evidence="1">
    <location>
        <begin position="26"/>
        <end position="45"/>
    </location>
</feature>
<feature type="transmembrane region" description="Helical" evidence="1">
    <location>
        <begin position="148"/>
        <end position="168"/>
    </location>
</feature>
<feature type="transmembrane region" description="Helical" evidence="1">
    <location>
        <begin position="198"/>
        <end position="221"/>
    </location>
</feature>
<organism evidence="3 4">
    <name type="scientific">Thermostaphylospora chromogena</name>
    <dbReference type="NCBI Taxonomy" id="35622"/>
    <lineage>
        <taxon>Bacteria</taxon>
        <taxon>Bacillati</taxon>
        <taxon>Actinomycetota</taxon>
        <taxon>Actinomycetes</taxon>
        <taxon>Streptosporangiales</taxon>
        <taxon>Thermomonosporaceae</taxon>
        <taxon>Thermostaphylospora</taxon>
    </lineage>
</organism>
<reference evidence="3 4" key="1">
    <citation type="submission" date="2016-10" db="EMBL/GenBank/DDBJ databases">
        <authorList>
            <person name="de Groot N.N."/>
        </authorList>
    </citation>
    <scope>NUCLEOTIDE SEQUENCE [LARGE SCALE GENOMIC DNA]</scope>
    <source>
        <strain evidence="3 4">DSM 43794</strain>
    </source>
</reference>
<gene>
    <name evidence="3" type="ORF">SAMN04489764_2644</name>
</gene>
<protein>
    <submittedName>
        <fullName evidence="3">Uncharacterized membrane protein YeiB</fullName>
    </submittedName>
</protein>
<feature type="domain" description="DUF418" evidence="2">
    <location>
        <begin position="222"/>
        <end position="386"/>
    </location>
</feature>
<keyword evidence="4" id="KW-1185">Reference proteome</keyword>
<dbReference type="InterPro" id="IPR007349">
    <property type="entry name" value="DUF418"/>
</dbReference>